<protein>
    <submittedName>
        <fullName evidence="2">Uncharacterized protein</fullName>
    </submittedName>
</protein>
<reference evidence="2" key="1">
    <citation type="journal article" date="2023" name="G3 (Bethesda)">
        <title>A reference genome for the long-term kleptoplast-retaining sea slug Elysia crispata morphotype clarki.</title>
        <authorList>
            <person name="Eastman K.E."/>
            <person name="Pendleton A.L."/>
            <person name="Shaikh M.A."/>
            <person name="Suttiyut T."/>
            <person name="Ogas R."/>
            <person name="Tomko P."/>
            <person name="Gavelis G."/>
            <person name="Widhalm J.R."/>
            <person name="Wisecaver J.H."/>
        </authorList>
    </citation>
    <scope>NUCLEOTIDE SEQUENCE</scope>
    <source>
        <strain evidence="2">ECLA1</strain>
    </source>
</reference>
<evidence type="ECO:0000256" key="1">
    <source>
        <dbReference type="SAM" id="MobiDB-lite"/>
    </source>
</evidence>
<feature type="region of interest" description="Disordered" evidence="1">
    <location>
        <begin position="236"/>
        <end position="347"/>
    </location>
</feature>
<comment type="caution">
    <text evidence="2">The sequence shown here is derived from an EMBL/GenBank/DDBJ whole genome shotgun (WGS) entry which is preliminary data.</text>
</comment>
<sequence length="432" mass="46219">MLESGGGFTRFALPRVGREKTWVPGGRDLRLTLLKPCSKRVNLKSRAKLIVFDHVFHLGSCPSGSSPTGRWQIHCISPRTCLEDTLHCFAKRNDGHIHLPPRRGGTFSFPPTGEKEDACGVSSFCEAKLPRSGETPFGGLSTFPPEKKKGGVVPRANLKLPPSDPTAKLQPRFRRGQNPLGVCPGHGPTTEEFENIPFGNRGVGNMPRFARAVDHRGGEGFLPPPPKVYLLGNPTRVLSNPSEGRPVSHPRFPKGNLPRLMVAPRSLDRDRGKPFQWREGNLRPPQKSGGPPPREVLFNPPSLRSGRVSGDRESKVFLPPPRGGRRFPSPSTGKVCPDHGPTTEEQPSALAGCPSGIGGGFAPFAQGGACARHLRIGGEAPLHDPPVTASRRSGRRPQVPSPSGAPGEGGILYRDVTCGAISVEVDPAPGGG</sequence>
<organism evidence="2 3">
    <name type="scientific">Elysia crispata</name>
    <name type="common">lettuce slug</name>
    <dbReference type="NCBI Taxonomy" id="231223"/>
    <lineage>
        <taxon>Eukaryota</taxon>
        <taxon>Metazoa</taxon>
        <taxon>Spiralia</taxon>
        <taxon>Lophotrochozoa</taxon>
        <taxon>Mollusca</taxon>
        <taxon>Gastropoda</taxon>
        <taxon>Heterobranchia</taxon>
        <taxon>Euthyneura</taxon>
        <taxon>Panpulmonata</taxon>
        <taxon>Sacoglossa</taxon>
        <taxon>Placobranchoidea</taxon>
        <taxon>Plakobranchidae</taxon>
        <taxon>Elysia</taxon>
    </lineage>
</organism>
<keyword evidence="3" id="KW-1185">Reference proteome</keyword>
<evidence type="ECO:0000313" key="3">
    <source>
        <dbReference type="Proteomes" id="UP001283361"/>
    </source>
</evidence>
<accession>A0AAE1AWS1</accession>
<gene>
    <name evidence="2" type="ORF">RRG08_000221</name>
</gene>
<evidence type="ECO:0000313" key="2">
    <source>
        <dbReference type="EMBL" id="KAK3795363.1"/>
    </source>
</evidence>
<feature type="region of interest" description="Disordered" evidence="1">
    <location>
        <begin position="381"/>
        <end position="411"/>
    </location>
</feature>
<dbReference type="EMBL" id="JAWDGP010001067">
    <property type="protein sequence ID" value="KAK3795363.1"/>
    <property type="molecule type" value="Genomic_DNA"/>
</dbReference>
<feature type="region of interest" description="Disordered" evidence="1">
    <location>
        <begin position="136"/>
        <end position="181"/>
    </location>
</feature>
<proteinExistence type="predicted"/>
<name>A0AAE1AWS1_9GAST</name>
<dbReference type="AlphaFoldDB" id="A0AAE1AWS1"/>
<dbReference type="Proteomes" id="UP001283361">
    <property type="component" value="Unassembled WGS sequence"/>
</dbReference>